<feature type="transmembrane region" description="Helical" evidence="1">
    <location>
        <begin position="523"/>
        <end position="544"/>
    </location>
</feature>
<evidence type="ECO:0000313" key="3">
    <source>
        <dbReference type="EMBL" id="SIN64905.1"/>
    </source>
</evidence>
<dbReference type="Pfam" id="PF01433">
    <property type="entry name" value="Peptidase_M1"/>
    <property type="match status" value="1"/>
</dbReference>
<keyword evidence="4" id="KW-1185">Reference proteome</keyword>
<feature type="transmembrane region" description="Helical" evidence="1">
    <location>
        <begin position="175"/>
        <end position="195"/>
    </location>
</feature>
<feature type="transmembrane region" description="Helical" evidence="1">
    <location>
        <begin position="244"/>
        <end position="263"/>
    </location>
</feature>
<keyword evidence="1" id="KW-0472">Membrane</keyword>
<feature type="transmembrane region" description="Helical" evidence="1">
    <location>
        <begin position="144"/>
        <end position="168"/>
    </location>
</feature>
<dbReference type="GO" id="GO:0008237">
    <property type="term" value="F:metallopeptidase activity"/>
    <property type="evidence" value="ECO:0007669"/>
    <property type="project" value="InterPro"/>
</dbReference>
<feature type="transmembrane region" description="Helical" evidence="1">
    <location>
        <begin position="473"/>
        <end position="494"/>
    </location>
</feature>
<protein>
    <submittedName>
        <fullName evidence="3">Peptidase family M1</fullName>
    </submittedName>
</protein>
<dbReference type="EMBL" id="FSQW01000001">
    <property type="protein sequence ID" value="SIN64905.1"/>
    <property type="molecule type" value="Genomic_DNA"/>
</dbReference>
<evidence type="ECO:0000313" key="4">
    <source>
        <dbReference type="Proteomes" id="UP000185192"/>
    </source>
</evidence>
<dbReference type="OrthoDB" id="100605at2"/>
<feature type="transmembrane region" description="Helical" evidence="1">
    <location>
        <begin position="100"/>
        <end position="124"/>
    </location>
</feature>
<feature type="transmembrane region" description="Helical" evidence="1">
    <location>
        <begin position="60"/>
        <end position="79"/>
    </location>
</feature>
<reference evidence="4" key="1">
    <citation type="submission" date="2016-11" db="EMBL/GenBank/DDBJ databases">
        <authorList>
            <person name="Varghese N."/>
            <person name="Submissions S."/>
        </authorList>
    </citation>
    <scope>NUCLEOTIDE SEQUENCE [LARGE SCALE GENOMIC DNA]</scope>
    <source>
        <strain evidence="4">DSM 22363</strain>
    </source>
</reference>
<gene>
    <name evidence="3" type="ORF">SAMN02745824_1451</name>
</gene>
<dbReference type="InterPro" id="IPR014782">
    <property type="entry name" value="Peptidase_M1_dom"/>
</dbReference>
<dbReference type="GO" id="GO:0008270">
    <property type="term" value="F:zinc ion binding"/>
    <property type="evidence" value="ECO:0007669"/>
    <property type="project" value="InterPro"/>
</dbReference>
<feature type="transmembrane region" description="Helical" evidence="1">
    <location>
        <begin position="409"/>
        <end position="432"/>
    </location>
</feature>
<dbReference type="STRING" id="1123272.SAMN02745824_1451"/>
<organism evidence="3 4">
    <name type="scientific">Parasphingorhabdus marina DSM 22363</name>
    <dbReference type="NCBI Taxonomy" id="1123272"/>
    <lineage>
        <taxon>Bacteria</taxon>
        <taxon>Pseudomonadati</taxon>
        <taxon>Pseudomonadota</taxon>
        <taxon>Alphaproteobacteria</taxon>
        <taxon>Sphingomonadales</taxon>
        <taxon>Sphingomonadaceae</taxon>
        <taxon>Parasphingorhabdus</taxon>
    </lineage>
</organism>
<feature type="transmembrane region" description="Helical" evidence="1">
    <location>
        <begin position="361"/>
        <end position="382"/>
    </location>
</feature>
<evidence type="ECO:0000259" key="2">
    <source>
        <dbReference type="Pfam" id="PF01433"/>
    </source>
</evidence>
<dbReference type="Proteomes" id="UP000185192">
    <property type="component" value="Unassembled WGS sequence"/>
</dbReference>
<feature type="domain" description="Peptidase M1 membrane alanine aminopeptidase" evidence="2">
    <location>
        <begin position="870"/>
        <end position="1060"/>
    </location>
</feature>
<dbReference type="PANTHER" id="PTHR43471">
    <property type="entry name" value="ABC TRANSPORTER PERMEASE"/>
    <property type="match status" value="1"/>
</dbReference>
<dbReference type="InterPro" id="IPR027268">
    <property type="entry name" value="Peptidase_M4/M1_CTD_sf"/>
</dbReference>
<proteinExistence type="predicted"/>
<dbReference type="AlphaFoldDB" id="A0A1N6D294"/>
<dbReference type="SUPFAM" id="SSF55486">
    <property type="entry name" value="Metalloproteases ('zincins'), catalytic domain"/>
    <property type="match status" value="1"/>
</dbReference>
<keyword evidence="1" id="KW-1133">Transmembrane helix</keyword>
<feature type="transmembrane region" description="Helical" evidence="1">
    <location>
        <begin position="322"/>
        <end position="341"/>
    </location>
</feature>
<name>A0A1N6D294_9SPHN</name>
<keyword evidence="1" id="KW-0812">Transmembrane</keyword>
<evidence type="ECO:0000256" key="1">
    <source>
        <dbReference type="SAM" id="Phobius"/>
    </source>
</evidence>
<feature type="transmembrane region" description="Helical" evidence="1">
    <location>
        <begin position="564"/>
        <end position="587"/>
    </location>
</feature>
<dbReference type="PANTHER" id="PTHR43471:SF12">
    <property type="entry name" value="HYPOTHETICAL MEMBRANE PROTEIN, CONSERVED"/>
    <property type="match status" value="1"/>
</dbReference>
<accession>A0A1N6D294</accession>
<feature type="transmembrane region" description="Helical" evidence="1">
    <location>
        <begin position="444"/>
        <end position="466"/>
    </location>
</feature>
<dbReference type="RefSeq" id="WP_074204367.1">
    <property type="nucleotide sequence ID" value="NZ_FSQW01000001.1"/>
</dbReference>
<sequence length="1196" mass="133646">MFGKIATFELRYQFRNPVFWVVAVLFFLLTFGAVTADNISIGDGGNINANSPSAIAETSIILTIFFMFVTTAFVANVIVRDDESGFGPMVRSTQVSKFDYLMGRFTGAFGIAAIAFLTVPLAIWLGSLMPWMDPETLGPNRLSFYLYSYFLLALPGIFLTSAIFFAVATITRSMMYSYLGVVLFLVLYIVFSAVVQSRPDWLELGAYIEPFGGGAYEYITRYWTAAESNSKMAPFAGILLANRLIWIGVALLALLFACSRFSFAERGVSARQLRKQKKTAERLAAVLPTVTDSLPDAEPENAAWDRLLTRTRFEMTQVFKSPAFFVLIIIGLFNASASLFFGNESYGTAPYPVTFAILPQLQGSFTIIPMIIAIFYGGELVWRDRDRKVHEIVDSTPLPNWIYMVSKTVAVFGVLLATVMISVIAAITIQLAKGYTHIEFGKYLAWYIAPLTINFLIIAILSVFVQALSPNKYIGWGIMVLYVVATITFNALGYDHPLLLYGSGISVPLSDINGNAVGSTGDWWVQLYWGAFALMLAVAAHLLWRRGTETSLLPRIRQLPRRLISPAGAVFGVAALVAGSSGAYIFYNTNILNEYRTSDDVEALQAEFEKKYLKYETVKQPSLTRIKLAVDIYPAETRMEASGTYSMINDTGAPVEELHVRFGDPETKNVSVDLPGATLKMQDDEFRYYIYRFDTPMQPGETRELSFRSQRWQRGFRASGNDTRLVKNGTFLNNAEFTPAIGMDRSGLLSDRATRRKYGLPSELRPAKLEDLSARERNYLSDTDWVMSDITISTVASQTPIAPGEKLSDEVRDGRRIARFVSKAPILAFFSIQSADYAVTEKEADGVQLSVFHDAGHAYNVDTMLAAMEASLAYYKTNFGPYQFDHARVIEFPGYASFAQAFAGTMPYSESIGFIADLRDPEDIDYVTYVTAHEMGHQYWAHQLVSADQQGGTLMVETLAQYSALMVMKKLYGEDKIRRFLQYELDRYLSSRGSEVIEELPLNRVENQGYIHYRKGAVVMYLLQDRLGEDRVNEMLAGLLDKYRFKSQPYAASTDLVDGFKSLARDDADRQLVVDLLEKITIYDMKAAEAEVRNLDNGQFETTITVEAAKFYADGLGNETKAALADSIEVGLFAERPGDGTFDSKDVVMMERKPIRDGKQIIKIVTRKKPAFAGVDPYNKYVDRNSDDNVIAVSES</sequence>
<dbReference type="Gene3D" id="1.10.390.10">
    <property type="entry name" value="Neutral Protease Domain 2"/>
    <property type="match status" value="1"/>
</dbReference>